<reference evidence="6 7" key="1">
    <citation type="submission" date="2011-11" db="EMBL/GenBank/DDBJ databases">
        <authorList>
            <consortium name="Tuberculosis Structural Genomics Consortium"/>
            <person name="Ioerger T.R."/>
        </authorList>
    </citation>
    <scope>NUCLEOTIDE SEQUENCE [LARGE SCALE GENOMIC DNA]</scope>
    <source>
        <strain evidence="7">ATCC 19527 / DSM 44167 / CIP 105390 / JCM 6362 / NCTC 10409 / 316</strain>
    </source>
</reference>
<dbReference type="Gene3D" id="3.40.50.1820">
    <property type="entry name" value="alpha/beta hydrolase"/>
    <property type="match status" value="1"/>
</dbReference>
<dbReference type="InterPro" id="IPR019826">
    <property type="entry name" value="Carboxylesterase_B_AS"/>
</dbReference>
<keyword evidence="7" id="KW-1185">Reference proteome</keyword>
<organism evidence="6 7">
    <name type="scientific">Mycolicibacterium thermoresistibile (strain ATCC 19527 / DSM 44167 / CIP 105390 / JCM 6362 / NCTC 10409 / 316)</name>
    <name type="common">Mycobacterium thermoresistibile</name>
    <dbReference type="NCBI Taxonomy" id="1078020"/>
    <lineage>
        <taxon>Bacteria</taxon>
        <taxon>Bacillati</taxon>
        <taxon>Actinomycetota</taxon>
        <taxon>Actinomycetes</taxon>
        <taxon>Mycobacteriales</taxon>
        <taxon>Mycobacteriaceae</taxon>
        <taxon>Mycolicibacterium</taxon>
    </lineage>
</organism>
<dbReference type="Pfam" id="PF00135">
    <property type="entry name" value="COesterase"/>
    <property type="match status" value="1"/>
</dbReference>
<evidence type="ECO:0000256" key="2">
    <source>
        <dbReference type="ARBA" id="ARBA00022801"/>
    </source>
</evidence>
<name>G7CJY5_MYCT3</name>
<dbReference type="PATRIC" id="fig|1078020.3.peg.2318"/>
<dbReference type="PROSITE" id="PS00122">
    <property type="entry name" value="CARBOXYLESTERASE_B_1"/>
    <property type="match status" value="1"/>
</dbReference>
<gene>
    <name evidence="6" type="ORF">KEK_11793</name>
</gene>
<dbReference type="EMBL" id="AGVE01000046">
    <property type="protein sequence ID" value="EHI11576.1"/>
    <property type="molecule type" value="Genomic_DNA"/>
</dbReference>
<evidence type="ECO:0000313" key="7">
    <source>
        <dbReference type="Proteomes" id="UP000004915"/>
    </source>
</evidence>
<feature type="compositionally biased region" description="Basic and acidic residues" evidence="4">
    <location>
        <begin position="496"/>
        <end position="505"/>
    </location>
</feature>
<feature type="chain" id="PRO_5039762563" description="Carboxylic ester hydrolase" evidence="3">
    <location>
        <begin position="24"/>
        <end position="560"/>
    </location>
</feature>
<evidence type="ECO:0000256" key="4">
    <source>
        <dbReference type="SAM" id="MobiDB-lite"/>
    </source>
</evidence>
<feature type="signal peptide" evidence="3">
    <location>
        <begin position="1"/>
        <end position="23"/>
    </location>
</feature>
<proteinExistence type="inferred from homology"/>
<dbReference type="SUPFAM" id="SSF53474">
    <property type="entry name" value="alpha/beta-Hydrolases"/>
    <property type="match status" value="1"/>
</dbReference>
<dbReference type="InterPro" id="IPR029058">
    <property type="entry name" value="AB_hydrolase_fold"/>
</dbReference>
<dbReference type="AlphaFoldDB" id="G7CJY5"/>
<evidence type="ECO:0000259" key="5">
    <source>
        <dbReference type="Pfam" id="PF00135"/>
    </source>
</evidence>
<dbReference type="PROSITE" id="PS51257">
    <property type="entry name" value="PROKAR_LIPOPROTEIN"/>
    <property type="match status" value="1"/>
</dbReference>
<evidence type="ECO:0000256" key="1">
    <source>
        <dbReference type="ARBA" id="ARBA00005964"/>
    </source>
</evidence>
<accession>G7CJY5</accession>
<dbReference type="GO" id="GO:0016787">
    <property type="term" value="F:hydrolase activity"/>
    <property type="evidence" value="ECO:0007669"/>
    <property type="project" value="UniProtKB-KW"/>
</dbReference>
<dbReference type="PANTHER" id="PTHR11559">
    <property type="entry name" value="CARBOXYLESTERASE"/>
    <property type="match status" value="1"/>
</dbReference>
<dbReference type="EC" id="3.1.1.-" evidence="3"/>
<evidence type="ECO:0000313" key="6">
    <source>
        <dbReference type="EMBL" id="EHI11576.1"/>
    </source>
</evidence>
<feature type="domain" description="Carboxylesterase type B" evidence="5">
    <location>
        <begin position="45"/>
        <end position="502"/>
    </location>
</feature>
<feature type="region of interest" description="Disordered" evidence="4">
    <location>
        <begin position="28"/>
        <end position="47"/>
    </location>
</feature>
<keyword evidence="2 3" id="KW-0378">Hydrolase</keyword>
<dbReference type="InterPro" id="IPR002018">
    <property type="entry name" value="CarbesteraseB"/>
</dbReference>
<dbReference type="ESTHER" id="mycth-g7cjy5">
    <property type="family name" value="Carb_B_Bacteria"/>
</dbReference>
<dbReference type="Proteomes" id="UP000004915">
    <property type="component" value="Unassembled WGS sequence"/>
</dbReference>
<comment type="similarity">
    <text evidence="1 3">Belongs to the type-B carboxylesterase/lipase family.</text>
</comment>
<evidence type="ECO:0000256" key="3">
    <source>
        <dbReference type="RuleBase" id="RU361235"/>
    </source>
</evidence>
<protein>
    <recommendedName>
        <fullName evidence="3">Carboxylic ester hydrolase</fullName>
        <ecNumber evidence="3">3.1.1.-</ecNumber>
    </recommendedName>
</protein>
<dbReference type="InterPro" id="IPR050309">
    <property type="entry name" value="Type-B_Carboxylest/Lipase"/>
</dbReference>
<dbReference type="PROSITE" id="PS00941">
    <property type="entry name" value="CARBOXYLESTERASE_B_2"/>
    <property type="match status" value="1"/>
</dbReference>
<dbReference type="eggNOG" id="COG2272">
    <property type="taxonomic scope" value="Bacteria"/>
</dbReference>
<comment type="caution">
    <text evidence="6">The sequence shown here is derived from an EMBL/GenBank/DDBJ whole genome shotgun (WGS) entry which is preliminary data.</text>
</comment>
<sequence>MLSGALRRVFAGAVTCMTGVLVAGCVSSGPSPDPPPAPGAPAGDPAVVQTDAGAVRGTVTDRYRFFGGIPYAAAPVGDLRWRAPEPPRSWPQVRDATIPGPRCIQNPAGDPEGGRNSDEDCLTLNVWTPPPDGVLRPVLVWIHGGGFVNGGGAMFNSEWFVERGDIVVVTINYRLGTLGFLAHPELGPPGAVGNYGFLDQQAALRWVRANIAGFGGDPDRVTIAGESAGGMAVCDHLAAPGSAGLFHAAIIMSAPCQGQVDVDTAEQVSLRYAAEVGCGDPGAAAACLRGLPPEAVAAPVSYFEFGTEKLSGPVTGTEALPVDPVDAIAEGRVARVPVLIGTNRDEFTLFAGLRYLREGERFAAEDHPRLLAEIFGDDAAAVAARYPLEDYPSPALAYSAAVTDSLFACLSERLADQLARHQPVYSYEFADRDAPAPEPLRTLPFPVGAGHSLELRYLFDVGGAPALTAAQRALSEQMIDYWSAFVATGVPATDGHPDWPAHRAAADSGAGPDESPTDRDPGDGGPGAGPARMSLRPGGSTVVDDFATEHRCVFWAELAG</sequence>
<keyword evidence="3" id="KW-0732">Signal</keyword>
<dbReference type="InterPro" id="IPR019819">
    <property type="entry name" value="Carboxylesterase_B_CS"/>
</dbReference>
<feature type="region of interest" description="Disordered" evidence="4">
    <location>
        <begin position="496"/>
        <end position="540"/>
    </location>
</feature>